<keyword evidence="1" id="KW-0472">Membrane</keyword>
<evidence type="ECO:0000313" key="2">
    <source>
        <dbReference type="EMBL" id="PIZ48440.1"/>
    </source>
</evidence>
<dbReference type="InterPro" id="IPR003737">
    <property type="entry name" value="GlcNAc_PI_deacetylase-related"/>
</dbReference>
<feature type="transmembrane region" description="Helical" evidence="1">
    <location>
        <begin position="21"/>
        <end position="44"/>
    </location>
</feature>
<name>A0A2M7TML3_9BACT</name>
<sequence length="316" mass="35721">MPKIKDEISFLRSRVSRYRKLLIAGIILWIVFYLSGFLTGWWVIKGKLGSFPPVSSRTRLLVIAPHPDDETVMAGGLIQRVLENQGKVEIVYLTNGDGSRTTIIQEDKKVDLSPTEFIALGETRIEEAAKAASILGVKKDDIFFLGFPDQGLTKIYNRNFSQADGIGISATTKIDHVPYSEAYRPGQAYYGSNLLNDVKEIVIAFKPNIVVTGHPRDNHPDHRISFTIIEKLRSELDPHCKIYSSLTHFRGFPSPGGYLFPPKKLFGGDWLSLELYPPEIAVKKKAIEVHVSQYSRPQDKLLLDRFTSRNEIFEEE</sequence>
<dbReference type="AlphaFoldDB" id="A0A2M7TML3"/>
<dbReference type="Gene3D" id="3.40.50.10320">
    <property type="entry name" value="LmbE-like"/>
    <property type="match status" value="1"/>
</dbReference>
<dbReference type="Pfam" id="PF02585">
    <property type="entry name" value="PIG-L"/>
    <property type="match status" value="1"/>
</dbReference>
<dbReference type="PANTHER" id="PTHR12993">
    <property type="entry name" value="N-ACETYLGLUCOSAMINYL-PHOSPHATIDYLINOSITOL DE-N-ACETYLASE-RELATED"/>
    <property type="match status" value="1"/>
</dbReference>
<dbReference type="SUPFAM" id="SSF102588">
    <property type="entry name" value="LmbE-like"/>
    <property type="match status" value="1"/>
</dbReference>
<evidence type="ECO:0008006" key="4">
    <source>
        <dbReference type="Google" id="ProtNLM"/>
    </source>
</evidence>
<dbReference type="GO" id="GO:0016811">
    <property type="term" value="F:hydrolase activity, acting on carbon-nitrogen (but not peptide) bonds, in linear amides"/>
    <property type="evidence" value="ECO:0007669"/>
    <property type="project" value="TreeGrafter"/>
</dbReference>
<reference evidence="3" key="1">
    <citation type="submission" date="2017-09" db="EMBL/GenBank/DDBJ databases">
        <title>Depth-based differentiation of microbial function through sediment-hosted aquifers and enrichment of novel symbionts in the deep terrestrial subsurface.</title>
        <authorList>
            <person name="Probst A.J."/>
            <person name="Ladd B."/>
            <person name="Jarett J.K."/>
            <person name="Geller-Mcgrath D.E."/>
            <person name="Sieber C.M.K."/>
            <person name="Emerson J.B."/>
            <person name="Anantharaman K."/>
            <person name="Thomas B.C."/>
            <person name="Malmstrom R."/>
            <person name="Stieglmeier M."/>
            <person name="Klingl A."/>
            <person name="Woyke T."/>
            <person name="Ryan C.M."/>
            <person name="Banfield J.F."/>
        </authorList>
    </citation>
    <scope>NUCLEOTIDE SEQUENCE [LARGE SCALE GENOMIC DNA]</scope>
</reference>
<protein>
    <recommendedName>
        <fullName evidence="4">PIG-L family deacetylase</fullName>
    </recommendedName>
</protein>
<gene>
    <name evidence="2" type="ORF">COY29_03700</name>
</gene>
<dbReference type="EMBL" id="PFNO01000120">
    <property type="protein sequence ID" value="PIZ48440.1"/>
    <property type="molecule type" value="Genomic_DNA"/>
</dbReference>
<keyword evidence="1" id="KW-0812">Transmembrane</keyword>
<evidence type="ECO:0000313" key="3">
    <source>
        <dbReference type="Proteomes" id="UP000229753"/>
    </source>
</evidence>
<organism evidence="2 3">
    <name type="scientific">Candidatus Woesebacteria bacterium CG_4_10_14_0_2_um_filter_39_14</name>
    <dbReference type="NCBI Taxonomy" id="1975054"/>
    <lineage>
        <taxon>Bacteria</taxon>
        <taxon>Candidatus Woeseibacteriota</taxon>
    </lineage>
</organism>
<dbReference type="InterPro" id="IPR024078">
    <property type="entry name" value="LmbE-like_dom_sf"/>
</dbReference>
<keyword evidence="1" id="KW-1133">Transmembrane helix</keyword>
<comment type="caution">
    <text evidence="2">The sequence shown here is derived from an EMBL/GenBank/DDBJ whole genome shotgun (WGS) entry which is preliminary data.</text>
</comment>
<proteinExistence type="predicted"/>
<dbReference type="Proteomes" id="UP000229753">
    <property type="component" value="Unassembled WGS sequence"/>
</dbReference>
<accession>A0A2M7TML3</accession>
<evidence type="ECO:0000256" key="1">
    <source>
        <dbReference type="SAM" id="Phobius"/>
    </source>
</evidence>
<dbReference type="PANTHER" id="PTHR12993:SF11">
    <property type="entry name" value="N-ACETYLGLUCOSAMINYL-PHOSPHATIDYLINOSITOL DE-N-ACETYLASE"/>
    <property type="match status" value="1"/>
</dbReference>